<dbReference type="GO" id="GO:0055085">
    <property type="term" value="P:transmembrane transport"/>
    <property type="evidence" value="ECO:0007669"/>
    <property type="project" value="InterPro"/>
</dbReference>
<keyword evidence="6 7" id="KW-0472">Membrane</keyword>
<evidence type="ECO:0000256" key="3">
    <source>
        <dbReference type="ARBA" id="ARBA00022475"/>
    </source>
</evidence>
<keyword evidence="4 7" id="KW-0812">Transmembrane</keyword>
<dbReference type="EMBL" id="LYPA01000067">
    <property type="protein sequence ID" value="OBR64064.1"/>
    <property type="molecule type" value="Genomic_DNA"/>
</dbReference>
<dbReference type="PROSITE" id="PS50928">
    <property type="entry name" value="ABC_TM1"/>
    <property type="match status" value="1"/>
</dbReference>
<feature type="transmembrane region" description="Helical" evidence="7">
    <location>
        <begin position="107"/>
        <end position="127"/>
    </location>
</feature>
<dbReference type="Gene3D" id="1.10.3720.10">
    <property type="entry name" value="MetI-like"/>
    <property type="match status" value="1"/>
</dbReference>
<evidence type="ECO:0000256" key="2">
    <source>
        <dbReference type="ARBA" id="ARBA00022448"/>
    </source>
</evidence>
<dbReference type="SUPFAM" id="SSF161098">
    <property type="entry name" value="MetI-like"/>
    <property type="match status" value="1"/>
</dbReference>
<reference evidence="9 10" key="1">
    <citation type="submission" date="2016-05" db="EMBL/GenBank/DDBJ databases">
        <title>Paenibacillus oryzae. sp. nov., isolated from the rice root.</title>
        <authorList>
            <person name="Zhang J."/>
            <person name="Zhang X."/>
        </authorList>
    </citation>
    <scope>NUCLEOTIDE SEQUENCE [LARGE SCALE GENOMIC DNA]</scope>
    <source>
        <strain evidence="9 10">1DrF-4</strain>
    </source>
</reference>
<dbReference type="InterPro" id="IPR035906">
    <property type="entry name" value="MetI-like_sf"/>
</dbReference>
<organism evidence="9 10">
    <name type="scientific">Paenibacillus oryzae</name>
    <dbReference type="NCBI Taxonomy" id="1844972"/>
    <lineage>
        <taxon>Bacteria</taxon>
        <taxon>Bacillati</taxon>
        <taxon>Bacillota</taxon>
        <taxon>Bacilli</taxon>
        <taxon>Bacillales</taxon>
        <taxon>Paenibacillaceae</taxon>
        <taxon>Paenibacillus</taxon>
    </lineage>
</organism>
<dbReference type="Proteomes" id="UP000092024">
    <property type="component" value="Unassembled WGS sequence"/>
</dbReference>
<dbReference type="CDD" id="cd06261">
    <property type="entry name" value="TM_PBP2"/>
    <property type="match status" value="1"/>
</dbReference>
<feature type="domain" description="ABC transmembrane type-1" evidence="8">
    <location>
        <begin position="72"/>
        <end position="281"/>
    </location>
</feature>
<dbReference type="PROSITE" id="PS51257">
    <property type="entry name" value="PROKAR_LIPOPROTEIN"/>
    <property type="match status" value="1"/>
</dbReference>
<feature type="transmembrane region" description="Helical" evidence="7">
    <location>
        <begin position="12"/>
        <end position="35"/>
    </location>
</feature>
<comment type="subcellular location">
    <subcellularLocation>
        <location evidence="1 7">Cell membrane</location>
        <topology evidence="1 7">Multi-pass membrane protein</topology>
    </subcellularLocation>
</comment>
<evidence type="ECO:0000313" key="10">
    <source>
        <dbReference type="Proteomes" id="UP000092024"/>
    </source>
</evidence>
<feature type="transmembrane region" description="Helical" evidence="7">
    <location>
        <begin position="139"/>
        <end position="162"/>
    </location>
</feature>
<sequence>MAHESKWIKWLAHSVLMTFSFACLIPFALLIISSISSEQSIINNGYSFFPQEFSLKAYDYLWDHWGELGRAYGITIFITVVGTAASLAMTSMLAYPMSRQDIPWKNFWAFFVFFTLLFNGGLVPTYLIYTQVFEIKNTIWALIVPGLLMNGFHVLLVRTFFMTSVPPALIEAAQIDGAGEIKAFYKIVLPLSMPIMATIGLFEAIMYWNDWFNGMTYVTDPSLFSIQNILNRIITDIQFLSNNSNLSSTAGEAMAEMPTTSVRMAIAVVGVLPILIAYPFFQKYFIKGITIGAVK</sequence>
<comment type="caution">
    <text evidence="9">The sequence shown here is derived from an EMBL/GenBank/DDBJ whole genome shotgun (WGS) entry which is preliminary data.</text>
</comment>
<evidence type="ECO:0000256" key="6">
    <source>
        <dbReference type="ARBA" id="ARBA00023136"/>
    </source>
</evidence>
<evidence type="ECO:0000256" key="1">
    <source>
        <dbReference type="ARBA" id="ARBA00004651"/>
    </source>
</evidence>
<evidence type="ECO:0000256" key="7">
    <source>
        <dbReference type="RuleBase" id="RU363032"/>
    </source>
</evidence>
<feature type="transmembrane region" description="Helical" evidence="7">
    <location>
        <begin position="183"/>
        <end position="208"/>
    </location>
</feature>
<dbReference type="InterPro" id="IPR000515">
    <property type="entry name" value="MetI-like"/>
</dbReference>
<comment type="similarity">
    <text evidence="7">Belongs to the binding-protein-dependent transport system permease family.</text>
</comment>
<proteinExistence type="inferred from homology"/>
<feature type="transmembrane region" description="Helical" evidence="7">
    <location>
        <begin position="262"/>
        <end position="281"/>
    </location>
</feature>
<evidence type="ECO:0000313" key="9">
    <source>
        <dbReference type="EMBL" id="OBR64064.1"/>
    </source>
</evidence>
<dbReference type="AlphaFoldDB" id="A0A1A5YEQ4"/>
<dbReference type="RefSeq" id="WP_068685508.1">
    <property type="nucleotide sequence ID" value="NZ_LYPA01000067.1"/>
</dbReference>
<dbReference type="OrthoDB" id="9810086at2"/>
<gene>
    <name evidence="9" type="ORF">A7K91_20445</name>
</gene>
<evidence type="ECO:0000256" key="4">
    <source>
        <dbReference type="ARBA" id="ARBA00022692"/>
    </source>
</evidence>
<feature type="transmembrane region" description="Helical" evidence="7">
    <location>
        <begin position="71"/>
        <end position="95"/>
    </location>
</feature>
<evidence type="ECO:0000256" key="5">
    <source>
        <dbReference type="ARBA" id="ARBA00022989"/>
    </source>
</evidence>
<dbReference type="GO" id="GO:0005886">
    <property type="term" value="C:plasma membrane"/>
    <property type="evidence" value="ECO:0007669"/>
    <property type="project" value="UniProtKB-SubCell"/>
</dbReference>
<name>A0A1A5YEQ4_9BACL</name>
<keyword evidence="10" id="KW-1185">Reference proteome</keyword>
<keyword evidence="3" id="KW-1003">Cell membrane</keyword>
<keyword evidence="2 7" id="KW-0813">Transport</keyword>
<dbReference type="PANTHER" id="PTHR43744">
    <property type="entry name" value="ABC TRANSPORTER PERMEASE PROTEIN MG189-RELATED-RELATED"/>
    <property type="match status" value="1"/>
</dbReference>
<accession>A0A1A5YEQ4</accession>
<keyword evidence="5 7" id="KW-1133">Transmembrane helix</keyword>
<dbReference type="Pfam" id="PF00528">
    <property type="entry name" value="BPD_transp_1"/>
    <property type="match status" value="1"/>
</dbReference>
<dbReference type="PANTHER" id="PTHR43744:SF9">
    <property type="entry name" value="POLYGALACTURONAN_RHAMNOGALACTURONAN TRANSPORT SYSTEM PERMEASE PROTEIN YTCP"/>
    <property type="match status" value="1"/>
</dbReference>
<dbReference type="STRING" id="1844972.A7K91_20445"/>
<protein>
    <submittedName>
        <fullName evidence="9">Sugar ABC transporter permease</fullName>
    </submittedName>
</protein>
<evidence type="ECO:0000259" key="8">
    <source>
        <dbReference type="PROSITE" id="PS50928"/>
    </source>
</evidence>